<evidence type="ECO:0000256" key="3">
    <source>
        <dbReference type="ARBA" id="ARBA00022840"/>
    </source>
</evidence>
<dbReference type="InterPro" id="IPR052708">
    <property type="entry name" value="PxpC"/>
</dbReference>
<dbReference type="Pfam" id="PF02626">
    <property type="entry name" value="CT_A_B"/>
    <property type="match status" value="1"/>
</dbReference>
<keyword evidence="3" id="KW-0067">ATP-binding</keyword>
<keyword evidence="1" id="KW-0547">Nucleotide-binding</keyword>
<evidence type="ECO:0000256" key="2">
    <source>
        <dbReference type="ARBA" id="ARBA00022801"/>
    </source>
</evidence>
<gene>
    <name evidence="5" type="ORF">LC087_17320</name>
</gene>
<evidence type="ECO:0000313" key="5">
    <source>
        <dbReference type="EMBL" id="WLR42438.1"/>
    </source>
</evidence>
<dbReference type="InterPro" id="IPR029000">
    <property type="entry name" value="Cyclophilin-like_dom_sf"/>
</dbReference>
<dbReference type="NCBIfam" id="TIGR00724">
    <property type="entry name" value="urea_amlyse_rel"/>
    <property type="match status" value="1"/>
</dbReference>
<dbReference type="RefSeq" id="WP_226540888.1">
    <property type="nucleotide sequence ID" value="NZ_CP129013.1"/>
</dbReference>
<keyword evidence="6" id="KW-1185">Reference proteome</keyword>
<name>A0ABY9JVY9_9BACI</name>
<dbReference type="SMART" id="SM00797">
    <property type="entry name" value="AHS2"/>
    <property type="match status" value="1"/>
</dbReference>
<feature type="domain" description="Carboxyltransferase" evidence="4">
    <location>
        <begin position="23"/>
        <end position="295"/>
    </location>
</feature>
<dbReference type="EMBL" id="CP129013">
    <property type="protein sequence ID" value="WLR42438.1"/>
    <property type="molecule type" value="Genomic_DNA"/>
</dbReference>
<dbReference type="PANTHER" id="PTHR43309">
    <property type="entry name" value="5-OXOPROLINASE SUBUNIT C"/>
    <property type="match status" value="1"/>
</dbReference>
<proteinExistence type="predicted"/>
<protein>
    <submittedName>
        <fullName evidence="5">Biotin-dependent carboxyltransferase family protein</fullName>
    </submittedName>
</protein>
<reference evidence="5 6" key="1">
    <citation type="submission" date="2023-06" db="EMBL/GenBank/DDBJ databases">
        <title>Five Gram-positive bacteria isolated from mangrove sediments in Shenzhen, Guangdong, China.</title>
        <authorList>
            <person name="Yu S."/>
            <person name="Zheng W."/>
            <person name="Huang Y."/>
        </authorList>
    </citation>
    <scope>NUCLEOTIDE SEQUENCE [LARGE SCALE GENOMIC DNA]</scope>
    <source>
        <strain evidence="5 6">SaN35-3</strain>
    </source>
</reference>
<dbReference type="PANTHER" id="PTHR43309:SF5">
    <property type="entry name" value="5-OXOPROLINASE SUBUNIT C"/>
    <property type="match status" value="1"/>
</dbReference>
<sequence>MILVEKPGLFSTIQDIGRHGYQQFGVVVSGAMDPLAHQLSNILVGNPPSETTIEITMSGPTLTFFSDCVIAICGGEFQASIENQSIPMWRTIYVRKNSTLKIGPTLKGARGYIAISGGIDVPNQLNSKSTYIKANLGGLKGRPLQKNDILHIGNEADLNKKIKKSLCSSPSHFSLMKQSISPNVYTYITDRSIQFTKGIHYDWLHQNAKTLMQSNCFTVTPQSNRMGYQLDGPNLLLNKKQEVLSTAVNVGTIQVLPSGKPIILLADRQTTGGYPMIGQVSLADLPKLAQTRIGE</sequence>
<evidence type="ECO:0000313" key="6">
    <source>
        <dbReference type="Proteomes" id="UP001197974"/>
    </source>
</evidence>
<organism evidence="5 6">
    <name type="scientific">Bacillus carboniphilus</name>
    <dbReference type="NCBI Taxonomy" id="86663"/>
    <lineage>
        <taxon>Bacteria</taxon>
        <taxon>Bacillati</taxon>
        <taxon>Bacillota</taxon>
        <taxon>Bacilli</taxon>
        <taxon>Bacillales</taxon>
        <taxon>Bacillaceae</taxon>
        <taxon>Bacillus</taxon>
    </lineage>
</organism>
<keyword evidence="2" id="KW-0378">Hydrolase</keyword>
<dbReference type="Gene3D" id="2.40.100.10">
    <property type="entry name" value="Cyclophilin-like"/>
    <property type="match status" value="1"/>
</dbReference>
<dbReference type="Proteomes" id="UP001197974">
    <property type="component" value="Chromosome"/>
</dbReference>
<evidence type="ECO:0000256" key="1">
    <source>
        <dbReference type="ARBA" id="ARBA00022741"/>
    </source>
</evidence>
<accession>A0ABY9JVY9</accession>
<evidence type="ECO:0000259" key="4">
    <source>
        <dbReference type="SMART" id="SM00797"/>
    </source>
</evidence>
<dbReference type="InterPro" id="IPR003778">
    <property type="entry name" value="CT_A_B"/>
</dbReference>